<organism evidence="1 2">
    <name type="scientific">Dyadobacter frigoris</name>
    <dbReference type="NCBI Taxonomy" id="2576211"/>
    <lineage>
        <taxon>Bacteria</taxon>
        <taxon>Pseudomonadati</taxon>
        <taxon>Bacteroidota</taxon>
        <taxon>Cytophagia</taxon>
        <taxon>Cytophagales</taxon>
        <taxon>Spirosomataceae</taxon>
        <taxon>Dyadobacter</taxon>
    </lineage>
</organism>
<reference evidence="1 2" key="1">
    <citation type="submission" date="2019-05" db="EMBL/GenBank/DDBJ databases">
        <title>Dyadobacter AR-3-8 sp. nov., isolated from arctic soil.</title>
        <authorList>
            <person name="Chaudhary D.K."/>
        </authorList>
    </citation>
    <scope>NUCLEOTIDE SEQUENCE [LARGE SCALE GENOMIC DNA]</scope>
    <source>
        <strain evidence="1 2">AR-3-8</strain>
    </source>
</reference>
<dbReference type="RefSeq" id="WP_137339251.1">
    <property type="nucleotide sequence ID" value="NZ_BSQH01000029.1"/>
</dbReference>
<gene>
    <name evidence="1" type="ORF">FDK13_06985</name>
</gene>
<dbReference type="EMBL" id="SZVO01000002">
    <property type="protein sequence ID" value="TKT93575.1"/>
    <property type="molecule type" value="Genomic_DNA"/>
</dbReference>
<proteinExistence type="predicted"/>
<name>A0A4U6DA53_9BACT</name>
<dbReference type="OrthoDB" id="964329at2"/>
<dbReference type="AlphaFoldDB" id="A0A4U6DA53"/>
<sequence>MIQTVITPDKTKFDMSVSLPDAYVGKEVHVFFYIDDEVKQTTASVLPKKKPSDFFGTLSIEDGEKMQDYVTQSRNEWERNF</sequence>
<evidence type="ECO:0000313" key="2">
    <source>
        <dbReference type="Proteomes" id="UP000304900"/>
    </source>
</evidence>
<protein>
    <submittedName>
        <fullName evidence="1">Uncharacterized protein</fullName>
    </submittedName>
</protein>
<accession>A0A4U6DA53</accession>
<keyword evidence="2" id="KW-1185">Reference proteome</keyword>
<comment type="caution">
    <text evidence="1">The sequence shown here is derived from an EMBL/GenBank/DDBJ whole genome shotgun (WGS) entry which is preliminary data.</text>
</comment>
<dbReference type="Proteomes" id="UP000304900">
    <property type="component" value="Unassembled WGS sequence"/>
</dbReference>
<evidence type="ECO:0000313" key="1">
    <source>
        <dbReference type="EMBL" id="TKT93575.1"/>
    </source>
</evidence>